<comment type="catalytic activity">
    <reaction evidence="5">
        <text>a ribonucleotidyl-ribonucleotide-RNA + H2O = a 3'-end ribonucleotide-RNA + a 5'-end 5'-phospho-ribonucleoside-RNA + H(+)</text>
        <dbReference type="Rhea" id="RHEA:68096"/>
        <dbReference type="Rhea" id="RHEA-COMP:15179"/>
        <dbReference type="Rhea" id="RHEA-COMP:17355"/>
        <dbReference type="Rhea" id="RHEA-COMP:17428"/>
        <dbReference type="ChEBI" id="CHEBI:15377"/>
        <dbReference type="ChEBI" id="CHEBI:15378"/>
        <dbReference type="ChEBI" id="CHEBI:74896"/>
        <dbReference type="ChEBI" id="CHEBI:138282"/>
        <dbReference type="ChEBI" id="CHEBI:173118"/>
    </reaction>
    <physiologicalReaction direction="left-to-right" evidence="5">
        <dbReference type="Rhea" id="RHEA:68097"/>
    </physiologicalReaction>
</comment>
<protein>
    <recommendedName>
        <fullName evidence="3">Metallo-beta-lactamase domain-containing protein 1</fullName>
    </recommendedName>
    <alternativeName>
        <fullName evidence="4">Endoribonuclease MBLAC1</fullName>
    </alternativeName>
</protein>
<reference evidence="8 9" key="1">
    <citation type="journal article" date="2009" name="Biosci. Biotechnol. Biochem.">
        <title>WeGAS: a web-based microbial genome annotation system.</title>
        <authorList>
            <person name="Lee D."/>
            <person name="Seo H."/>
            <person name="Park C."/>
            <person name="Park K."/>
        </authorList>
    </citation>
    <scope>NUCLEOTIDE SEQUENCE [LARGE SCALE GENOMIC DNA]</scope>
    <source>
        <strain evidence="9">ATCC 49049 / DSM 4359 / NBRC 107923 / NS-E</strain>
    </source>
</reference>
<proteinExistence type="predicted"/>
<sequence length="209" mass="24126">MKMEILLTGGSVFVPERLNAHFSTVVYLEHESRKILIDPGNLPSIDELEKRFSEIGVSPEEITDVFFTHLHLDHIFNSIFFENATFYVHESYATKNYRSFGPLLGRLYSQVISSWKRIVPLKGSEVLMDGKMKVFHTPWHAREHLSFLLYTENMGRVLVTGDVIPNRLSYYDIIKGYEEGHAKRFLSDVGDVDLLVFPHDAPLKPEVKR</sequence>
<dbReference type="InterPro" id="IPR001279">
    <property type="entry name" value="Metallo-B-lactamas"/>
</dbReference>
<dbReference type="InterPro" id="IPR036866">
    <property type="entry name" value="RibonucZ/Hydroxyglut_hydro"/>
</dbReference>
<evidence type="ECO:0000313" key="8">
    <source>
        <dbReference type="EMBL" id="ACM23858.1"/>
    </source>
</evidence>
<gene>
    <name evidence="8" type="ordered locus">CTN_1682</name>
</gene>
<dbReference type="InterPro" id="IPR039344">
    <property type="entry name" value="MBLAC1"/>
</dbReference>
<dbReference type="Pfam" id="PF00753">
    <property type="entry name" value="Lactamase_B"/>
    <property type="match status" value="1"/>
</dbReference>
<dbReference type="HOGENOM" id="CLU_030571_2_6_0"/>
<name>B9KA75_THENN</name>
<evidence type="ECO:0000256" key="4">
    <source>
        <dbReference type="ARBA" id="ARBA00032988"/>
    </source>
</evidence>
<evidence type="ECO:0000259" key="7">
    <source>
        <dbReference type="SMART" id="SM00849"/>
    </source>
</evidence>
<organism evidence="8 9">
    <name type="scientific">Thermotoga neapolitana (strain ATCC 49049 / DSM 4359 / NBRC 107923 / NS-E)</name>
    <dbReference type="NCBI Taxonomy" id="309803"/>
    <lineage>
        <taxon>Bacteria</taxon>
        <taxon>Thermotogati</taxon>
        <taxon>Thermotogota</taxon>
        <taxon>Thermotogae</taxon>
        <taxon>Thermotogales</taxon>
        <taxon>Thermotogaceae</taxon>
        <taxon>Thermotoga</taxon>
    </lineage>
</organism>
<dbReference type="Gene3D" id="3.60.15.10">
    <property type="entry name" value="Ribonuclease Z/Hydroxyacylglutathione hydrolase-like"/>
    <property type="match status" value="1"/>
</dbReference>
<dbReference type="PANTHER" id="PTHR23200">
    <property type="entry name" value="METALLO-BETA-LACTAMASE DOMAIN-CONTAINING PROTEIN 1"/>
    <property type="match status" value="1"/>
</dbReference>
<comment type="subunit">
    <text evidence="2">Homodimer.</text>
</comment>
<comment type="subcellular location">
    <subcellularLocation>
        <location evidence="1">Cytoplasm</location>
        <location evidence="1">Cytosol</location>
    </subcellularLocation>
</comment>
<evidence type="ECO:0000256" key="3">
    <source>
        <dbReference type="ARBA" id="ARBA00014856"/>
    </source>
</evidence>
<feature type="domain" description="Metallo-beta-lactamase" evidence="7">
    <location>
        <begin position="22"/>
        <end position="199"/>
    </location>
</feature>
<evidence type="ECO:0000313" key="9">
    <source>
        <dbReference type="Proteomes" id="UP000000445"/>
    </source>
</evidence>
<dbReference type="PANTHER" id="PTHR23200:SF48">
    <property type="entry name" value="METALLO-BETA-LACTAMASE DOMAIN-CONTAINING PROTEIN 1"/>
    <property type="match status" value="1"/>
</dbReference>
<evidence type="ECO:0000256" key="2">
    <source>
        <dbReference type="ARBA" id="ARBA00011738"/>
    </source>
</evidence>
<dbReference type="eggNOG" id="COG0491">
    <property type="taxonomic scope" value="Bacteria"/>
</dbReference>
<keyword evidence="9" id="KW-1185">Reference proteome</keyword>
<dbReference type="KEGG" id="tna:CTN_1682"/>
<evidence type="ECO:0000256" key="6">
    <source>
        <dbReference type="ARBA" id="ARBA00045869"/>
    </source>
</evidence>
<dbReference type="SUPFAM" id="SSF56281">
    <property type="entry name" value="Metallo-hydrolase/oxidoreductase"/>
    <property type="match status" value="1"/>
</dbReference>
<dbReference type="GO" id="GO:0005829">
    <property type="term" value="C:cytosol"/>
    <property type="evidence" value="ECO:0007669"/>
    <property type="project" value="UniProtKB-SubCell"/>
</dbReference>
<dbReference type="Proteomes" id="UP000000445">
    <property type="component" value="Chromosome"/>
</dbReference>
<evidence type="ECO:0000256" key="1">
    <source>
        <dbReference type="ARBA" id="ARBA00004514"/>
    </source>
</evidence>
<dbReference type="RefSeq" id="WP_015920096.1">
    <property type="nucleotide sequence ID" value="NC_011978.1"/>
</dbReference>
<dbReference type="STRING" id="309803.CTN_1682"/>
<accession>B9KA75</accession>
<evidence type="ECO:0000256" key="5">
    <source>
        <dbReference type="ARBA" id="ARBA00044690"/>
    </source>
</evidence>
<dbReference type="SMART" id="SM00849">
    <property type="entry name" value="Lactamase_B"/>
    <property type="match status" value="1"/>
</dbReference>
<comment type="function">
    <text evidence="6">Endoribonuclease that catalyzes the hydrolysis of histone-coding pre-mRNA 3'-end. Involved in histone pre-mRNA processing during the S-phase of the cell cycle, which is required for entering/progressing through S-phase. Cleaves histone pre-mRNA at a major and a minor cleavage site after the 5'-ACCCA-3' and the 5'-ACCCACA-3' sequence, respectively, and located downstream of the stem-loop. May require the presence of the HDE element located at the histone pre-RNA 3'-end to avoid non-specific cleavage.</text>
</comment>
<dbReference type="EMBL" id="CP000916">
    <property type="protein sequence ID" value="ACM23858.1"/>
    <property type="molecule type" value="Genomic_DNA"/>
</dbReference>
<dbReference type="AlphaFoldDB" id="B9KA75"/>